<proteinExistence type="predicted"/>
<accession>A0A6I1MK33</accession>
<dbReference type="PROSITE" id="PS51781">
    <property type="entry name" value="SH3B"/>
    <property type="match status" value="4"/>
</dbReference>
<gene>
    <name evidence="2" type="ORF">GBZ86_06360</name>
</gene>
<dbReference type="InterPro" id="IPR002502">
    <property type="entry name" value="Amidase_domain"/>
</dbReference>
<organism evidence="2 3">
    <name type="scientific">Clostridium tarantellae</name>
    <dbReference type="NCBI Taxonomy" id="39493"/>
    <lineage>
        <taxon>Bacteria</taxon>
        <taxon>Bacillati</taxon>
        <taxon>Bacillota</taxon>
        <taxon>Clostridia</taxon>
        <taxon>Eubacteriales</taxon>
        <taxon>Clostridiaceae</taxon>
        <taxon>Clostridium</taxon>
    </lineage>
</organism>
<dbReference type="SUPFAM" id="SSF55846">
    <property type="entry name" value="N-acetylmuramoyl-L-alanine amidase-like"/>
    <property type="match status" value="1"/>
</dbReference>
<dbReference type="Proteomes" id="UP000430345">
    <property type="component" value="Unassembled WGS sequence"/>
</dbReference>
<dbReference type="PANTHER" id="PTHR34408:SF1">
    <property type="entry name" value="GLYCOSYL HYDROLASE FAMILY 19 DOMAIN-CONTAINING PROTEIN HI_1415"/>
    <property type="match status" value="1"/>
</dbReference>
<protein>
    <submittedName>
        <fullName evidence="2">SH3 domain-containing protein</fullName>
    </submittedName>
</protein>
<feature type="domain" description="SH3b" evidence="1">
    <location>
        <begin position="474"/>
        <end position="537"/>
    </location>
</feature>
<dbReference type="Gene3D" id="3.40.80.10">
    <property type="entry name" value="Peptidoglycan recognition protein-like"/>
    <property type="match status" value="1"/>
</dbReference>
<dbReference type="PANTHER" id="PTHR34408">
    <property type="entry name" value="FAMILY PROTEIN, PUTATIVE-RELATED"/>
    <property type="match status" value="1"/>
</dbReference>
<sequence length="697" mass="78603">MKRKKINKILLAGCITANLALLGGQKVLATTKEMCKDQNSIKRKENKAENISKVEKTDKKIIKEKNKENLQKNKVEEKVNNNIVSKDNKLEKKVPNKKEVCKKEIEKKEQPKKEQKKEELKEKVVKCEATTINGIKINKQLISRNYSKGVHIVPKYIVIHDTDNRDRGANAIANRGYFANHPEAKASTHYIVDQGNVVQALEDNWRGWHIGDGHNPNISNSNTIGIELCVNRGNDFNRTLENGIALTKYLMKKYNIPASHVVRHHDCSGKICPKMMMEDRPDLWPYFKARVSGSSDPIPSATSSSIATGNVINISSTLNVRAGANLDASVISHLTNDQYVNIYGESNGWYKIDYLKDGNRKYGYVSKNYIKVIKRNNGDNKESIQHNNAINKEGQVCGISTSLNVRSGASINNSITSSLRNNEKIYINYEENGWYNITFGKNEKGFVKKDYVKVLKNKKSVKDNNTSPKIEKNNKKGIVVVSSSLNLRKGPGINYSVINYLPNNKEVEILGENENWYKIRVNGEEGYVSMKYIKVISNNSSNKETKPSNEEKPKAVNEIGTVIVSSSLNVRSGAGTNYGIIDSLIRNKKVEILENTGEWYKIRFDGKEGYVAKRYIKVNEEKLNVSSNSYKLGTVINVKSNLNVRKGPGCNYLVKAYLLPSAEVKIKSENNGWYNIIFNTISGEKEGFVKNDYIKVK</sequence>
<reference evidence="2 3" key="1">
    <citation type="submission" date="2019-10" db="EMBL/GenBank/DDBJ databases">
        <title>The Genome Sequence of Clostridium tarantellae Isolated from Fish Brain.</title>
        <authorList>
            <person name="Bano L."/>
            <person name="Kiel M."/>
            <person name="Sales G."/>
            <person name="Doxey A.C."/>
            <person name="Mansfield M.J."/>
            <person name="Schiavone M."/>
            <person name="Rossetto O."/>
            <person name="Pirazzini M."/>
            <person name="Dobrindt U."/>
            <person name="Montecucco C."/>
        </authorList>
    </citation>
    <scope>NUCLEOTIDE SEQUENCE [LARGE SCALE GENOMIC DNA]</scope>
    <source>
        <strain evidence="2 3">DSM 3997</strain>
    </source>
</reference>
<feature type="domain" description="SH3b" evidence="1">
    <location>
        <begin position="306"/>
        <end position="374"/>
    </location>
</feature>
<dbReference type="RefSeq" id="WP_152888845.1">
    <property type="nucleotide sequence ID" value="NZ_WHJC01000062.1"/>
</dbReference>
<feature type="domain" description="SH3b" evidence="1">
    <location>
        <begin position="392"/>
        <end position="456"/>
    </location>
</feature>
<dbReference type="SMART" id="SM00644">
    <property type="entry name" value="Ami_2"/>
    <property type="match status" value="1"/>
</dbReference>
<evidence type="ECO:0000313" key="2">
    <source>
        <dbReference type="EMBL" id="MPQ43380.1"/>
    </source>
</evidence>
<comment type="caution">
    <text evidence="2">The sequence shown here is derived from an EMBL/GenBank/DDBJ whole genome shotgun (WGS) entry which is preliminary data.</text>
</comment>
<dbReference type="Pfam" id="PF08239">
    <property type="entry name" value="SH3_3"/>
    <property type="match status" value="5"/>
</dbReference>
<evidence type="ECO:0000259" key="1">
    <source>
        <dbReference type="PROSITE" id="PS51781"/>
    </source>
</evidence>
<dbReference type="InterPro" id="IPR036028">
    <property type="entry name" value="SH3-like_dom_sf"/>
</dbReference>
<dbReference type="OrthoDB" id="9794294at2"/>
<dbReference type="InterPro" id="IPR003646">
    <property type="entry name" value="SH3-like_bac-type"/>
</dbReference>
<dbReference type="InterPro" id="IPR036505">
    <property type="entry name" value="Amidase/PGRP_sf"/>
</dbReference>
<dbReference type="AlphaFoldDB" id="A0A6I1MK33"/>
<dbReference type="GO" id="GO:0008745">
    <property type="term" value="F:N-acetylmuramoyl-L-alanine amidase activity"/>
    <property type="evidence" value="ECO:0007669"/>
    <property type="project" value="InterPro"/>
</dbReference>
<dbReference type="Gene3D" id="2.30.30.40">
    <property type="entry name" value="SH3 Domains"/>
    <property type="match status" value="5"/>
</dbReference>
<keyword evidence="3" id="KW-1185">Reference proteome</keyword>
<feature type="domain" description="SH3b" evidence="1">
    <location>
        <begin position="557"/>
        <end position="620"/>
    </location>
</feature>
<dbReference type="InterPro" id="IPR052354">
    <property type="entry name" value="Cell_Wall_Dynamics_Protein"/>
</dbReference>
<dbReference type="GO" id="GO:0009253">
    <property type="term" value="P:peptidoglycan catabolic process"/>
    <property type="evidence" value="ECO:0007669"/>
    <property type="project" value="InterPro"/>
</dbReference>
<evidence type="ECO:0000313" key="3">
    <source>
        <dbReference type="Proteomes" id="UP000430345"/>
    </source>
</evidence>
<dbReference type="SMART" id="SM00287">
    <property type="entry name" value="SH3b"/>
    <property type="match status" value="5"/>
</dbReference>
<dbReference type="EMBL" id="WHJC01000062">
    <property type="protein sequence ID" value="MPQ43380.1"/>
    <property type="molecule type" value="Genomic_DNA"/>
</dbReference>
<dbReference type="CDD" id="cd06583">
    <property type="entry name" value="PGRP"/>
    <property type="match status" value="1"/>
</dbReference>
<name>A0A6I1MK33_9CLOT</name>
<dbReference type="Pfam" id="PF01510">
    <property type="entry name" value="Amidase_2"/>
    <property type="match status" value="1"/>
</dbReference>
<dbReference type="SUPFAM" id="SSF50044">
    <property type="entry name" value="SH3-domain"/>
    <property type="match status" value="1"/>
</dbReference>